<organism evidence="2">
    <name type="scientific">Tetraodon nigroviridis</name>
    <name type="common">Spotted green pufferfish</name>
    <name type="synonym">Chelonodon nigroviridis</name>
    <dbReference type="NCBI Taxonomy" id="99883"/>
    <lineage>
        <taxon>Eukaryota</taxon>
        <taxon>Metazoa</taxon>
        <taxon>Chordata</taxon>
        <taxon>Craniata</taxon>
        <taxon>Vertebrata</taxon>
        <taxon>Euteleostomi</taxon>
        <taxon>Actinopterygii</taxon>
        <taxon>Neopterygii</taxon>
        <taxon>Teleostei</taxon>
        <taxon>Neoteleostei</taxon>
        <taxon>Acanthomorphata</taxon>
        <taxon>Eupercaria</taxon>
        <taxon>Tetraodontiformes</taxon>
        <taxon>Tetradontoidea</taxon>
        <taxon>Tetraodontidae</taxon>
        <taxon>Tetraodon</taxon>
    </lineage>
</organism>
<protein>
    <submittedName>
        <fullName evidence="2">(spotted green pufferfish) hypothetical protein</fullName>
    </submittedName>
</protein>
<dbReference type="KEGG" id="tng:GSTEN00010515G001"/>
<gene>
    <name evidence="2" type="ORF">GSTENG00010515001</name>
</gene>
<comment type="caution">
    <text evidence="2">The sequence shown here is derived from an EMBL/GenBank/DDBJ whole genome shotgun (WGS) entry which is preliminary data.</text>
</comment>
<accession>Q4SY42</accession>
<dbReference type="OrthoDB" id="8961300at2759"/>
<evidence type="ECO:0000313" key="2">
    <source>
        <dbReference type="EMBL" id="CAF94440.1"/>
    </source>
</evidence>
<evidence type="ECO:0000256" key="1">
    <source>
        <dbReference type="SAM" id="MobiDB-lite"/>
    </source>
</evidence>
<dbReference type="EMBL" id="CAAE01012203">
    <property type="protein sequence ID" value="CAF94440.1"/>
    <property type="molecule type" value="Genomic_DNA"/>
</dbReference>
<reference evidence="2" key="2">
    <citation type="submission" date="2004-02" db="EMBL/GenBank/DDBJ databases">
        <authorList>
            <consortium name="Genoscope"/>
            <consortium name="Whitehead Institute Centre for Genome Research"/>
        </authorList>
    </citation>
    <scope>NUCLEOTIDE SEQUENCE</scope>
</reference>
<name>Q4SY42_TETNG</name>
<proteinExistence type="predicted"/>
<reference evidence="2" key="1">
    <citation type="journal article" date="2004" name="Nature">
        <title>Genome duplication in the teleost fish Tetraodon nigroviridis reveals the early vertebrate proto-karyotype.</title>
        <authorList>
            <person name="Jaillon O."/>
            <person name="Aury J.-M."/>
            <person name="Brunet F."/>
            <person name="Petit J.-L."/>
            <person name="Stange-Thomann N."/>
            <person name="Mauceli E."/>
            <person name="Bouneau L."/>
            <person name="Fischer C."/>
            <person name="Ozouf-Costaz C."/>
            <person name="Bernot A."/>
            <person name="Nicaud S."/>
            <person name="Jaffe D."/>
            <person name="Fisher S."/>
            <person name="Lutfalla G."/>
            <person name="Dossat C."/>
            <person name="Segurens B."/>
            <person name="Dasilva C."/>
            <person name="Salanoubat M."/>
            <person name="Levy M."/>
            <person name="Boudet N."/>
            <person name="Castellano S."/>
            <person name="Anthouard V."/>
            <person name="Jubin C."/>
            <person name="Castelli V."/>
            <person name="Katinka M."/>
            <person name="Vacherie B."/>
            <person name="Biemont C."/>
            <person name="Skalli Z."/>
            <person name="Cattolico L."/>
            <person name="Poulain J."/>
            <person name="De Berardinis V."/>
            <person name="Cruaud C."/>
            <person name="Duprat S."/>
            <person name="Brottier P."/>
            <person name="Coutanceau J.-P."/>
            <person name="Gouzy J."/>
            <person name="Parra G."/>
            <person name="Lardier G."/>
            <person name="Chapple C."/>
            <person name="McKernan K.J."/>
            <person name="McEwan P."/>
            <person name="Bosak S."/>
            <person name="Kellis M."/>
            <person name="Volff J.-N."/>
            <person name="Guigo R."/>
            <person name="Zody M.C."/>
            <person name="Mesirov J."/>
            <person name="Lindblad-Toh K."/>
            <person name="Birren B."/>
            <person name="Nusbaum C."/>
            <person name="Kahn D."/>
            <person name="Robinson-Rechavi M."/>
            <person name="Laudet V."/>
            <person name="Schachter V."/>
            <person name="Quetier F."/>
            <person name="Saurin W."/>
            <person name="Scarpelli C."/>
            <person name="Wincker P."/>
            <person name="Lander E.S."/>
            <person name="Weissenbach J."/>
            <person name="Roest Crollius H."/>
        </authorList>
    </citation>
    <scope>NUCLEOTIDE SEQUENCE [LARGE SCALE GENOMIC DNA]</scope>
</reference>
<feature type="region of interest" description="Disordered" evidence="1">
    <location>
        <begin position="46"/>
        <end position="90"/>
    </location>
</feature>
<sequence>MLLRTFHLCCVSYDLNKWKPPIRPSISFLPLIWVWGRGASSLSREAQTSLSPATSSSSSGGDPKTFPGQPRDIVSSVCPGSSRGPPSGETCLEHLAREASRRHPDQVPEPPHPTLLDVEAVLQAPPVDSASCPVSKGELSHPTEETHCGRLYLRCCSFCHYPKLMTIERCKVCITADDALIQLSIFNSPNYKQDLKVPKLLHLEQDLLPDPEKTLHLFLVENHGLRFRGVDSNPGHFTLGCKPIPRELEVTDR</sequence>
<dbReference type="AlphaFoldDB" id="Q4SY42"/>
<feature type="compositionally biased region" description="Low complexity" evidence="1">
    <location>
        <begin position="49"/>
        <end position="59"/>
    </location>
</feature>